<dbReference type="Proteomes" id="UP000324091">
    <property type="component" value="Chromosome 15"/>
</dbReference>
<evidence type="ECO:0000259" key="12">
    <source>
        <dbReference type="PROSITE" id="PS50200"/>
    </source>
</evidence>
<dbReference type="CDD" id="cd01259">
    <property type="entry name" value="PH_APBB1IP"/>
    <property type="match status" value="1"/>
</dbReference>
<dbReference type="InterPro" id="IPR011993">
    <property type="entry name" value="PH-like_dom_sf"/>
</dbReference>
<dbReference type="PANTHER" id="PTHR11243">
    <property type="entry name" value="GROWTH FACTOR RECEPTOR-BOUND PROTEIN"/>
    <property type="match status" value="1"/>
</dbReference>
<dbReference type="PROSITE" id="PS50200">
    <property type="entry name" value="RA"/>
    <property type="match status" value="1"/>
</dbReference>
<dbReference type="GO" id="GO:0005856">
    <property type="term" value="C:cytoskeleton"/>
    <property type="evidence" value="ECO:0007669"/>
    <property type="project" value="UniProtKB-SubCell"/>
</dbReference>
<dbReference type="SUPFAM" id="SSF50729">
    <property type="entry name" value="PH domain-like"/>
    <property type="match status" value="1"/>
</dbReference>
<dbReference type="InterPro" id="IPR001849">
    <property type="entry name" value="PH_domain"/>
</dbReference>
<keyword evidence="14" id="KW-1185">Reference proteome</keyword>
<reference evidence="13 14" key="1">
    <citation type="submission" date="2019-04" db="EMBL/GenBank/DDBJ databases">
        <title>Chromosome genome assembly for Takifugu flavidus.</title>
        <authorList>
            <person name="Xiao S."/>
        </authorList>
    </citation>
    <scope>NUCLEOTIDE SEQUENCE [LARGE SCALE GENOMIC DNA]</scope>
    <source>
        <strain evidence="13">HTHZ2018</strain>
        <tissue evidence="13">Muscle</tissue>
    </source>
</reference>
<feature type="domain" description="Ras-associating" evidence="12">
    <location>
        <begin position="130"/>
        <end position="216"/>
    </location>
</feature>
<keyword evidence="5" id="KW-0472">Membrane</keyword>
<evidence type="ECO:0000256" key="3">
    <source>
        <dbReference type="ARBA" id="ARBA00022475"/>
    </source>
</evidence>
<keyword evidence="4" id="KW-0963">Cytoplasm</keyword>
<dbReference type="SMART" id="SM00233">
    <property type="entry name" value="PH"/>
    <property type="match status" value="1"/>
</dbReference>
<gene>
    <name evidence="13" type="ORF">D4764_15G0002990</name>
</gene>
<keyword evidence="3" id="KW-1003">Cell membrane</keyword>
<keyword evidence="6" id="KW-0206">Cytoskeleton</keyword>
<feature type="domain" description="PH" evidence="11">
    <location>
        <begin position="260"/>
        <end position="369"/>
    </location>
</feature>
<dbReference type="EMBL" id="RHFK02000007">
    <property type="protein sequence ID" value="TWW72905.1"/>
    <property type="molecule type" value="Genomic_DNA"/>
</dbReference>
<comment type="subcellular location">
    <subcellularLocation>
        <location evidence="1">Cell membrane</location>
        <topology evidence="1">Peripheral membrane protein</topology>
    </subcellularLocation>
    <subcellularLocation>
        <location evidence="2">Cytoplasm</location>
        <location evidence="2">Cytoskeleton</location>
    </subcellularLocation>
</comment>
<dbReference type="InterPro" id="IPR029071">
    <property type="entry name" value="Ubiquitin-like_domsf"/>
</dbReference>
<dbReference type="SMART" id="SM00314">
    <property type="entry name" value="RA"/>
    <property type="match status" value="1"/>
</dbReference>
<dbReference type="InterPro" id="IPR039665">
    <property type="entry name" value="PH_APBB1IP"/>
</dbReference>
<evidence type="ECO:0000313" key="13">
    <source>
        <dbReference type="EMBL" id="TWW72905.1"/>
    </source>
</evidence>
<evidence type="ECO:0000256" key="1">
    <source>
        <dbReference type="ARBA" id="ARBA00004202"/>
    </source>
</evidence>
<dbReference type="PROSITE" id="PS50003">
    <property type="entry name" value="PH_DOMAIN"/>
    <property type="match status" value="1"/>
</dbReference>
<evidence type="ECO:0000256" key="5">
    <source>
        <dbReference type="ARBA" id="ARBA00023136"/>
    </source>
</evidence>
<evidence type="ECO:0000256" key="9">
    <source>
        <dbReference type="ARBA" id="ARBA00042746"/>
    </source>
</evidence>
<evidence type="ECO:0000256" key="10">
    <source>
        <dbReference type="SAM" id="MobiDB-lite"/>
    </source>
</evidence>
<dbReference type="AlphaFoldDB" id="A0A5C6P0S9"/>
<protein>
    <recommendedName>
        <fullName evidence="8">Amyloid beta A4 precursor protein-binding family B member 1-interacting protein</fullName>
    </recommendedName>
    <alternativeName>
        <fullName evidence="9">APBB1-interacting protein 1</fullName>
    </alternativeName>
</protein>
<evidence type="ECO:0000256" key="2">
    <source>
        <dbReference type="ARBA" id="ARBA00004245"/>
    </source>
</evidence>
<dbReference type="PANTHER" id="PTHR11243:SF14">
    <property type="entry name" value="AMYLOID BETA A4 PRECURSOR PROTEIN-BINDING FAMILY B MEMBER 1-INTERACTING PROTEIN"/>
    <property type="match status" value="1"/>
</dbReference>
<dbReference type="Pfam" id="PF00169">
    <property type="entry name" value="PH"/>
    <property type="match status" value="1"/>
</dbReference>
<comment type="caution">
    <text evidence="13">The sequence shown here is derived from an EMBL/GenBank/DDBJ whole genome shotgun (WGS) entry which is preliminary data.</text>
</comment>
<name>A0A5C6P0S9_9TELE</name>
<organism evidence="13 14">
    <name type="scientific">Takifugu flavidus</name>
    <name type="common">sansaifugu</name>
    <dbReference type="NCBI Taxonomy" id="433684"/>
    <lineage>
        <taxon>Eukaryota</taxon>
        <taxon>Metazoa</taxon>
        <taxon>Chordata</taxon>
        <taxon>Craniata</taxon>
        <taxon>Vertebrata</taxon>
        <taxon>Euteleostomi</taxon>
        <taxon>Actinopterygii</taxon>
        <taxon>Neopterygii</taxon>
        <taxon>Teleostei</taxon>
        <taxon>Neoteleostei</taxon>
        <taxon>Acanthomorphata</taxon>
        <taxon>Eupercaria</taxon>
        <taxon>Tetraodontiformes</taxon>
        <taxon>Tetradontoidea</taxon>
        <taxon>Tetraodontidae</taxon>
        <taxon>Takifugu</taxon>
    </lineage>
</organism>
<evidence type="ECO:0000256" key="7">
    <source>
        <dbReference type="ARBA" id="ARBA00038382"/>
    </source>
</evidence>
<dbReference type="Gene3D" id="3.10.20.90">
    <property type="entry name" value="Phosphatidylinositol 3-kinase Catalytic Subunit, Chain A, domain 1"/>
    <property type="match status" value="1"/>
</dbReference>
<dbReference type="SUPFAM" id="SSF54236">
    <property type="entry name" value="Ubiquitin-like"/>
    <property type="match status" value="1"/>
</dbReference>
<feature type="compositionally biased region" description="Pro residues" evidence="10">
    <location>
        <begin position="412"/>
        <end position="425"/>
    </location>
</feature>
<comment type="similarity">
    <text evidence="7">Belongs to the MRL family.</text>
</comment>
<proteinExistence type="inferred from homology"/>
<feature type="compositionally biased region" description="Acidic residues" evidence="10">
    <location>
        <begin position="402"/>
        <end position="411"/>
    </location>
</feature>
<accession>A0A5C6P0S9</accession>
<evidence type="ECO:0000256" key="8">
    <source>
        <dbReference type="ARBA" id="ARBA00040699"/>
    </source>
</evidence>
<dbReference type="GO" id="GO:0007165">
    <property type="term" value="P:signal transduction"/>
    <property type="evidence" value="ECO:0007669"/>
    <property type="project" value="InterPro"/>
</dbReference>
<sequence length="425" mass="48254">MDDIEAMFNQLVRDMDGLSQNLMARGEELNQGPRSQTSLSASFTDLNAESLNELEDQDLDALVADLGAESIKSSNADKPSTAAAQECQAAASLCPSNTAKSSGKGPMSEAQIKAAKIRLALRKLAEAKVRKLVIKVLMTDGSYMALMVDERQVVGEVLDRLFEKTHCDRSIDWSLIETNSDLQTERIFEDHECLVELLSMWGRHSNNRIYFLSAPQKYEMFRNPQLFYMWEKEKSCLCGFNQQAKQLLVKEHFEGPAVIVPDLEGILYLKQEDKKVWRPRYFLLRASGLYYVPKGKTKCSANLTCFVRFDKLDVYNAKNYKQKYRAPTDFCFILKHPCIQKESNYIKFLCCDDEDTLMLWTTSIRIAKYEAVLYKSYQAAVKRASPPQTAQTETHGERASCDLEDFPDEPPPDFIPPPPPRSAAV</sequence>
<evidence type="ECO:0000256" key="6">
    <source>
        <dbReference type="ARBA" id="ARBA00023212"/>
    </source>
</evidence>
<dbReference type="GO" id="GO:0005886">
    <property type="term" value="C:plasma membrane"/>
    <property type="evidence" value="ECO:0007669"/>
    <property type="project" value="UniProtKB-SubCell"/>
</dbReference>
<evidence type="ECO:0000313" key="14">
    <source>
        <dbReference type="Proteomes" id="UP000324091"/>
    </source>
</evidence>
<evidence type="ECO:0000256" key="4">
    <source>
        <dbReference type="ARBA" id="ARBA00022490"/>
    </source>
</evidence>
<evidence type="ECO:0000259" key="11">
    <source>
        <dbReference type="PROSITE" id="PS50003"/>
    </source>
</evidence>
<dbReference type="Gene3D" id="2.30.29.30">
    <property type="entry name" value="Pleckstrin-homology domain (PH domain)/Phosphotyrosine-binding domain (PTB)"/>
    <property type="match status" value="1"/>
</dbReference>
<dbReference type="GO" id="GO:0005829">
    <property type="term" value="C:cytosol"/>
    <property type="evidence" value="ECO:0007669"/>
    <property type="project" value="TreeGrafter"/>
</dbReference>
<feature type="region of interest" description="Disordered" evidence="10">
    <location>
        <begin position="385"/>
        <end position="425"/>
    </location>
</feature>
<dbReference type="Pfam" id="PF21989">
    <property type="entry name" value="RA_2"/>
    <property type="match status" value="1"/>
</dbReference>
<dbReference type="InterPro" id="IPR000159">
    <property type="entry name" value="RA_dom"/>
</dbReference>
<dbReference type="InterPro" id="IPR039664">
    <property type="entry name" value="GRB/APBB1IP"/>
</dbReference>